<gene>
    <name evidence="2" type="ORF">BLAHAN_04186</name>
    <name evidence="1" type="ORF">BLAHAN_07247</name>
</gene>
<dbReference type="EMBL" id="ABYU02000059">
    <property type="protein sequence ID" value="EEX20085.1"/>
    <property type="molecule type" value="Genomic_DNA"/>
</dbReference>
<dbReference type="AlphaFoldDB" id="C9L494"/>
<dbReference type="EMBL" id="ABYU02000008">
    <property type="protein sequence ID" value="EEX23072.1"/>
    <property type="molecule type" value="Genomic_DNA"/>
</dbReference>
<comment type="caution">
    <text evidence="2">The sequence shown here is derived from an EMBL/GenBank/DDBJ whole genome shotgun (WGS) entry which is preliminary data.</text>
</comment>
<keyword evidence="3" id="KW-1185">Reference proteome</keyword>
<name>C9L494_BLAHA</name>
<proteinExistence type="predicted"/>
<evidence type="ECO:0000313" key="3">
    <source>
        <dbReference type="Proteomes" id="UP000003755"/>
    </source>
</evidence>
<accession>C9L494</accession>
<evidence type="ECO:0000313" key="2">
    <source>
        <dbReference type="EMBL" id="EEX23072.1"/>
    </source>
</evidence>
<sequence length="42" mass="4961">MFYQPFKHKTSFMLKSLVKPVIITAFPRCIRLHLFFGAVLFS</sequence>
<reference evidence="2 3" key="1">
    <citation type="submission" date="2009-09" db="EMBL/GenBank/DDBJ databases">
        <authorList>
            <person name="Weinstock G."/>
            <person name="Sodergren E."/>
            <person name="Clifton S."/>
            <person name="Fulton L."/>
            <person name="Fulton B."/>
            <person name="Courtney L."/>
            <person name="Fronick C."/>
            <person name="Harrison M."/>
            <person name="Strong C."/>
            <person name="Farmer C."/>
            <person name="Delahaunty K."/>
            <person name="Markovic C."/>
            <person name="Hall O."/>
            <person name="Minx P."/>
            <person name="Tomlinson C."/>
            <person name="Mitreva M."/>
            <person name="Nelson J."/>
            <person name="Hou S."/>
            <person name="Wollam A."/>
            <person name="Pepin K.H."/>
            <person name="Johnson M."/>
            <person name="Bhonagiri V."/>
            <person name="Nash W.E."/>
            <person name="Warren W."/>
            <person name="Chinwalla A."/>
            <person name="Mardis E.R."/>
            <person name="Wilson R.K."/>
        </authorList>
    </citation>
    <scope>NUCLEOTIDE SEQUENCE [LARGE SCALE GENOMIC DNA]</scope>
    <source>
        <strain evidence="2 3">DSM 20583</strain>
    </source>
</reference>
<organism evidence="2 3">
    <name type="scientific">Blautia hansenii DSM 20583</name>
    <dbReference type="NCBI Taxonomy" id="537007"/>
    <lineage>
        <taxon>Bacteria</taxon>
        <taxon>Bacillati</taxon>
        <taxon>Bacillota</taxon>
        <taxon>Clostridia</taxon>
        <taxon>Lachnospirales</taxon>
        <taxon>Lachnospiraceae</taxon>
        <taxon>Blautia</taxon>
    </lineage>
</organism>
<evidence type="ECO:0000313" key="1">
    <source>
        <dbReference type="EMBL" id="EEX20085.1"/>
    </source>
</evidence>
<dbReference type="HOGENOM" id="CLU_3247936_0_0_9"/>
<protein>
    <submittedName>
        <fullName evidence="2">Uncharacterized protein</fullName>
    </submittedName>
</protein>
<dbReference type="Proteomes" id="UP000003755">
    <property type="component" value="Unassembled WGS sequence"/>
</dbReference>